<protein>
    <submittedName>
        <fullName evidence="5">DNA-binding protein HU-beta</fullName>
    </submittedName>
</protein>
<evidence type="ECO:0000313" key="5">
    <source>
        <dbReference type="EMBL" id="PPE05605.1"/>
    </source>
</evidence>
<evidence type="ECO:0000256" key="3">
    <source>
        <dbReference type="ARBA" id="ARBA00023125"/>
    </source>
</evidence>
<dbReference type="CDD" id="cd13831">
    <property type="entry name" value="HU"/>
    <property type="match status" value="1"/>
</dbReference>
<dbReference type="PANTHER" id="PTHR33175">
    <property type="entry name" value="DNA-BINDING PROTEIN HU"/>
    <property type="match status" value="1"/>
</dbReference>
<evidence type="ECO:0000256" key="1">
    <source>
        <dbReference type="ARBA" id="ARBA00010529"/>
    </source>
</evidence>
<dbReference type="SMART" id="SM00411">
    <property type="entry name" value="BHL"/>
    <property type="match status" value="1"/>
</dbReference>
<comment type="caution">
    <text evidence="5">The sequence shown here is derived from an EMBL/GenBank/DDBJ whole genome shotgun (WGS) entry which is preliminary data.</text>
</comment>
<proteinExistence type="inferred from homology"/>
<dbReference type="InterPro" id="IPR010992">
    <property type="entry name" value="IHF-like_DNA-bd_dom_sf"/>
</dbReference>
<accession>A0A2S5REP1</accession>
<dbReference type="Pfam" id="PF00216">
    <property type="entry name" value="Bac_DNA_binding"/>
    <property type="match status" value="1"/>
</dbReference>
<comment type="similarity">
    <text evidence="1 4">Belongs to the bacterial histone-like protein family.</text>
</comment>
<evidence type="ECO:0000313" key="6">
    <source>
        <dbReference type="Proteomes" id="UP000239425"/>
    </source>
</evidence>
<sequence>MKVGIKKIDLVTKIAEASGLSKATVNQVLDQFLEAVTETLKEGNSVRLTGFGSFLSRLRPEMIARNPKTGTPVTVPAVHVPVFRPGKHLKSALSASLVKNVKKF</sequence>
<gene>
    <name evidence="5" type="ORF">HCUR_00253</name>
</gene>
<evidence type="ECO:0000256" key="4">
    <source>
        <dbReference type="RuleBase" id="RU003939"/>
    </source>
</evidence>
<organism evidence="5 6">
    <name type="scientific">Holospora curviuscula</name>
    <dbReference type="NCBI Taxonomy" id="1082868"/>
    <lineage>
        <taxon>Bacteria</taxon>
        <taxon>Pseudomonadati</taxon>
        <taxon>Pseudomonadota</taxon>
        <taxon>Alphaproteobacteria</taxon>
        <taxon>Holosporales</taxon>
        <taxon>Holosporaceae</taxon>
        <taxon>Holospora</taxon>
    </lineage>
</organism>
<dbReference type="GO" id="GO:0030261">
    <property type="term" value="P:chromosome condensation"/>
    <property type="evidence" value="ECO:0007669"/>
    <property type="project" value="UniProtKB-KW"/>
</dbReference>
<dbReference type="Gene3D" id="4.10.520.10">
    <property type="entry name" value="IHF-like DNA-binding proteins"/>
    <property type="match status" value="1"/>
</dbReference>
<keyword evidence="2" id="KW-0226">DNA condensation</keyword>
<dbReference type="InterPro" id="IPR000119">
    <property type="entry name" value="Hist_DNA-bd"/>
</dbReference>
<dbReference type="SUPFAM" id="SSF47729">
    <property type="entry name" value="IHF-like DNA-binding proteins"/>
    <property type="match status" value="1"/>
</dbReference>
<dbReference type="GO" id="GO:0003677">
    <property type="term" value="F:DNA binding"/>
    <property type="evidence" value="ECO:0007669"/>
    <property type="project" value="UniProtKB-KW"/>
</dbReference>
<dbReference type="EMBL" id="PHHC01000064">
    <property type="protein sequence ID" value="PPE05605.1"/>
    <property type="molecule type" value="Genomic_DNA"/>
</dbReference>
<reference evidence="5 6" key="1">
    <citation type="submission" date="2017-11" db="EMBL/GenBank/DDBJ databases">
        <title>Comparative genomic analysis of Holospora spp., intranuclear symbionts of paramecia.</title>
        <authorList>
            <person name="Garushyants S.K."/>
            <person name="Beliavskaya A."/>
            <person name="Malko D.B."/>
            <person name="Logacheva M.D."/>
            <person name="Rautian M.S."/>
            <person name="Gelfand M.S."/>
        </authorList>
    </citation>
    <scope>NUCLEOTIDE SEQUENCE [LARGE SCALE GENOMIC DNA]</scope>
    <source>
        <strain evidence="6">02AZ16</strain>
    </source>
</reference>
<keyword evidence="6" id="KW-1185">Reference proteome</keyword>
<dbReference type="RefSeq" id="WP_207760851.1">
    <property type="nucleotide sequence ID" value="NZ_PHHC01000064.1"/>
</dbReference>
<dbReference type="PANTHER" id="PTHR33175:SF3">
    <property type="entry name" value="DNA-BINDING PROTEIN HU-BETA"/>
    <property type="match status" value="1"/>
</dbReference>
<dbReference type="PRINTS" id="PR01727">
    <property type="entry name" value="DNABINDINGHU"/>
</dbReference>
<keyword evidence="3 5" id="KW-0238">DNA-binding</keyword>
<dbReference type="Proteomes" id="UP000239425">
    <property type="component" value="Unassembled WGS sequence"/>
</dbReference>
<dbReference type="GO" id="GO:0030527">
    <property type="term" value="F:structural constituent of chromatin"/>
    <property type="evidence" value="ECO:0007669"/>
    <property type="project" value="InterPro"/>
</dbReference>
<dbReference type="AlphaFoldDB" id="A0A2S5REP1"/>
<dbReference type="GO" id="GO:0005829">
    <property type="term" value="C:cytosol"/>
    <property type="evidence" value="ECO:0007669"/>
    <property type="project" value="TreeGrafter"/>
</dbReference>
<name>A0A2S5REP1_9PROT</name>
<evidence type="ECO:0000256" key="2">
    <source>
        <dbReference type="ARBA" id="ARBA00023067"/>
    </source>
</evidence>